<proteinExistence type="predicted"/>
<keyword evidence="5 6" id="KW-0472">Membrane</keyword>
<protein>
    <submittedName>
        <fullName evidence="7">Membrane protein involved in the export of O-antigen and teichoic acid</fullName>
    </submittedName>
</protein>
<feature type="transmembrane region" description="Helical" evidence="6">
    <location>
        <begin position="228"/>
        <end position="245"/>
    </location>
</feature>
<dbReference type="STRING" id="624147.SAMN04487970_101253"/>
<evidence type="ECO:0000256" key="5">
    <source>
        <dbReference type="ARBA" id="ARBA00023136"/>
    </source>
</evidence>
<feature type="transmembrane region" description="Helical" evidence="6">
    <location>
        <begin position="380"/>
        <end position="399"/>
    </location>
</feature>
<feature type="transmembrane region" description="Helical" evidence="6">
    <location>
        <begin position="89"/>
        <end position="113"/>
    </location>
</feature>
<dbReference type="Proteomes" id="UP000198601">
    <property type="component" value="Unassembled WGS sequence"/>
</dbReference>
<dbReference type="EMBL" id="FMTT01000012">
    <property type="protein sequence ID" value="SCW52192.1"/>
    <property type="molecule type" value="Genomic_DNA"/>
</dbReference>
<gene>
    <name evidence="7" type="ORF">SAMN04487970_101253</name>
</gene>
<feature type="transmembrane region" description="Helical" evidence="6">
    <location>
        <begin position="466"/>
        <end position="492"/>
    </location>
</feature>
<evidence type="ECO:0000256" key="1">
    <source>
        <dbReference type="ARBA" id="ARBA00004651"/>
    </source>
</evidence>
<evidence type="ECO:0000256" key="2">
    <source>
        <dbReference type="ARBA" id="ARBA00022475"/>
    </source>
</evidence>
<dbReference type="AlphaFoldDB" id="A0A1G4R5U1"/>
<keyword evidence="8" id="KW-1185">Reference proteome</keyword>
<feature type="transmembrane region" description="Helical" evidence="6">
    <location>
        <begin position="308"/>
        <end position="327"/>
    </location>
</feature>
<evidence type="ECO:0000256" key="3">
    <source>
        <dbReference type="ARBA" id="ARBA00022692"/>
    </source>
</evidence>
<evidence type="ECO:0000313" key="7">
    <source>
        <dbReference type="EMBL" id="SCW52192.1"/>
    </source>
</evidence>
<comment type="subcellular location">
    <subcellularLocation>
        <location evidence="1">Cell membrane</location>
        <topology evidence="1">Multi-pass membrane protein</topology>
    </subcellularLocation>
</comment>
<keyword evidence="2" id="KW-1003">Cell membrane</keyword>
<feature type="transmembrane region" description="Helical" evidence="6">
    <location>
        <begin position="189"/>
        <end position="207"/>
    </location>
</feature>
<feature type="transmembrane region" description="Helical" evidence="6">
    <location>
        <begin position="251"/>
        <end position="268"/>
    </location>
</feature>
<feature type="transmembrane region" description="Helical" evidence="6">
    <location>
        <begin position="434"/>
        <end position="454"/>
    </location>
</feature>
<dbReference type="InterPro" id="IPR050833">
    <property type="entry name" value="Poly_Biosynth_Transport"/>
</dbReference>
<name>A0A1G4R5U1_9BACL</name>
<feature type="transmembrane region" description="Helical" evidence="6">
    <location>
        <begin position="405"/>
        <end position="422"/>
    </location>
</feature>
<accession>A0A1G4R5U1</accession>
<feature type="transmembrane region" description="Helical" evidence="6">
    <location>
        <begin position="165"/>
        <end position="183"/>
    </location>
</feature>
<dbReference type="GO" id="GO:0005886">
    <property type="term" value="C:plasma membrane"/>
    <property type="evidence" value="ECO:0007669"/>
    <property type="project" value="UniProtKB-SubCell"/>
</dbReference>
<evidence type="ECO:0000256" key="4">
    <source>
        <dbReference type="ARBA" id="ARBA00022989"/>
    </source>
</evidence>
<feature type="transmembrane region" description="Helical" evidence="6">
    <location>
        <begin position="46"/>
        <end position="68"/>
    </location>
</feature>
<organism evidence="7 8">
    <name type="scientific">Paenibacillus tianmuensis</name>
    <dbReference type="NCBI Taxonomy" id="624147"/>
    <lineage>
        <taxon>Bacteria</taxon>
        <taxon>Bacillati</taxon>
        <taxon>Bacillota</taxon>
        <taxon>Bacilli</taxon>
        <taxon>Bacillales</taxon>
        <taxon>Paenibacillaceae</taxon>
        <taxon>Paenibacillus</taxon>
    </lineage>
</organism>
<dbReference type="Pfam" id="PF13440">
    <property type="entry name" value="Polysacc_synt_3"/>
    <property type="match status" value="1"/>
</dbReference>
<keyword evidence="4 6" id="KW-1133">Transmembrane helix</keyword>
<dbReference type="PANTHER" id="PTHR30250">
    <property type="entry name" value="PST FAMILY PREDICTED COLANIC ACID TRANSPORTER"/>
    <property type="match status" value="1"/>
</dbReference>
<sequence length="506" mass="54614">MKEIGAARDFKNIGYSLIEFLVNPLLTIMATPLLLKLLGAELYGSWVLMVSLVAILSVTNLGVSNAVVKYGSAYLERSDLASFNRVLRFTMALCLLIGSLTTLALFLLGPHLLFLFQNASAETGGQIVTAARILGAVVGVKIVTSVYSAVCMAHHRYDVLNKTNMLVNVGTTVCSVVLIYAGMKLVGLVVLMLVMSVIAAAFQYSFGRRLNRGLNFWPKWDREAARTVFGYGIYSWLQVISSVIYTQADRIIISSILGPAALGVYSVCMQLASKLHEIPGAAGAFLFPKFSSLRETAQTERLRSVYAIANKVVVLAVTSLSVPMFLYAESILSVWIDPDFSRDAAPILRLLIIGVASGTIGIVPFYFLNGTEYVKLNTKINFAQSGLTLLGTLGLVPFAGLAGTAFSRMLGLPIGIAVRWFIELRLLGIGWKLLFTTLAPALLLFALSGGWIAWIGGPQVGGLASLLFQLGIAALGVLLLMGLILFGGGMSAKLRNLRNREREETV</sequence>
<feature type="transmembrane region" description="Helical" evidence="6">
    <location>
        <begin position="133"/>
        <end position="153"/>
    </location>
</feature>
<keyword evidence="3 6" id="KW-0812">Transmembrane</keyword>
<reference evidence="8" key="1">
    <citation type="submission" date="2016-10" db="EMBL/GenBank/DDBJ databases">
        <authorList>
            <person name="Varghese N."/>
            <person name="Submissions S."/>
        </authorList>
    </citation>
    <scope>NUCLEOTIDE SEQUENCE [LARGE SCALE GENOMIC DNA]</scope>
    <source>
        <strain evidence="8">CGMCC 1.8946</strain>
    </source>
</reference>
<feature type="transmembrane region" description="Helical" evidence="6">
    <location>
        <begin position="347"/>
        <end position="368"/>
    </location>
</feature>
<dbReference type="PANTHER" id="PTHR30250:SF26">
    <property type="entry name" value="PSMA PROTEIN"/>
    <property type="match status" value="1"/>
</dbReference>
<evidence type="ECO:0000256" key="6">
    <source>
        <dbReference type="SAM" id="Phobius"/>
    </source>
</evidence>
<feature type="transmembrane region" description="Helical" evidence="6">
    <location>
        <begin position="12"/>
        <end position="34"/>
    </location>
</feature>
<dbReference type="RefSeq" id="WP_245719613.1">
    <property type="nucleotide sequence ID" value="NZ_FMTT01000012.1"/>
</dbReference>
<evidence type="ECO:0000313" key="8">
    <source>
        <dbReference type="Proteomes" id="UP000198601"/>
    </source>
</evidence>